<dbReference type="KEGG" id="lma:LMJF_35_3420"/>
<dbReference type="GeneID" id="12980496"/>
<evidence type="ECO:0000313" key="3">
    <source>
        <dbReference type="Proteomes" id="UP000000542"/>
    </source>
</evidence>
<dbReference type="SMR" id="E9AFG6"/>
<keyword evidence="3" id="KW-1185">Reference proteome</keyword>
<dbReference type="eggNOG" id="ENOG502SN8N">
    <property type="taxonomic scope" value="Eukaryota"/>
</dbReference>
<protein>
    <submittedName>
        <fullName evidence="2">Uncharacterized protein</fullName>
    </submittedName>
</protein>
<dbReference type="OMA" id="FHPPFKH"/>
<dbReference type="Proteomes" id="UP000000542">
    <property type="component" value="Chromosome 35"/>
</dbReference>
<accession>E9AFG6</accession>
<organism evidence="2 3">
    <name type="scientific">Leishmania major</name>
    <dbReference type="NCBI Taxonomy" id="5664"/>
    <lineage>
        <taxon>Eukaryota</taxon>
        <taxon>Discoba</taxon>
        <taxon>Euglenozoa</taxon>
        <taxon>Kinetoplastea</taxon>
        <taxon>Metakinetoplastina</taxon>
        <taxon>Trypanosomatida</taxon>
        <taxon>Trypanosomatidae</taxon>
        <taxon>Leishmaniinae</taxon>
        <taxon>Leishmania</taxon>
    </lineage>
</organism>
<dbReference type="HOGENOM" id="CLU_1436991_0_0_1"/>
<gene>
    <name evidence="2" type="ORF">LMJF_35_3420</name>
</gene>
<dbReference type="RefSeq" id="XP_003722736.1">
    <property type="nucleotide sequence ID" value="XM_003722688.1"/>
</dbReference>
<reference evidence="2 3" key="1">
    <citation type="journal article" date="2005" name="Science">
        <title>The genome of the kinetoplastid parasite, Leishmania major.</title>
        <authorList>
            <person name="Ivens A.C."/>
            <person name="Peacock C.S."/>
            <person name="Worthey E.A."/>
            <person name="Murphy L."/>
            <person name="Aggarwal G."/>
            <person name="Berriman M."/>
            <person name="Sisk E."/>
            <person name="Rajandream M.A."/>
            <person name="Adlem E."/>
            <person name="Aert R."/>
            <person name="Anupama A."/>
            <person name="Apostolou Z."/>
            <person name="Attipoe P."/>
            <person name="Bason N."/>
            <person name="Bauser C."/>
            <person name="Beck A."/>
            <person name="Beverley S.M."/>
            <person name="Bianchettin G."/>
            <person name="Borzym K."/>
            <person name="Bothe G."/>
            <person name="Bruschi C.V."/>
            <person name="Collins M."/>
            <person name="Cadag E."/>
            <person name="Ciarloni L."/>
            <person name="Clayton C."/>
            <person name="Coulson R.M."/>
            <person name="Cronin A."/>
            <person name="Cruz A.K."/>
            <person name="Davies R.M."/>
            <person name="De Gaudenzi J."/>
            <person name="Dobson D.E."/>
            <person name="Duesterhoeft A."/>
            <person name="Fazelina G."/>
            <person name="Fosker N."/>
            <person name="Frasch A.C."/>
            <person name="Fraser A."/>
            <person name="Fuchs M."/>
            <person name="Gabel C."/>
            <person name="Goble A."/>
            <person name="Goffeau A."/>
            <person name="Harris D."/>
            <person name="Hertz-Fowler C."/>
            <person name="Hilbert H."/>
            <person name="Horn D."/>
            <person name="Huang Y."/>
            <person name="Klages S."/>
            <person name="Knights A."/>
            <person name="Kube M."/>
            <person name="Larke N."/>
            <person name="Litvin L."/>
            <person name="Lord A."/>
            <person name="Louie T."/>
            <person name="Marra M."/>
            <person name="Masuy D."/>
            <person name="Matthews K."/>
            <person name="Michaeli S."/>
            <person name="Mottram J.C."/>
            <person name="Muller-Auer S."/>
            <person name="Munden H."/>
            <person name="Nelson S."/>
            <person name="Norbertczak H."/>
            <person name="Oliver K."/>
            <person name="O'neil S."/>
            <person name="Pentony M."/>
            <person name="Pohl T.M."/>
            <person name="Price C."/>
            <person name="Purnelle B."/>
            <person name="Quail M.A."/>
            <person name="Rabbinowitsch E."/>
            <person name="Reinhardt R."/>
            <person name="Rieger M."/>
            <person name="Rinta J."/>
            <person name="Robben J."/>
            <person name="Robertson L."/>
            <person name="Ruiz J.C."/>
            <person name="Rutter S."/>
            <person name="Saunders D."/>
            <person name="Schafer M."/>
            <person name="Schein J."/>
            <person name="Schwartz D.C."/>
            <person name="Seeger K."/>
            <person name="Seyler A."/>
            <person name="Sharp S."/>
            <person name="Shin H."/>
            <person name="Sivam D."/>
            <person name="Squares R."/>
            <person name="Squares S."/>
            <person name="Tosato V."/>
            <person name="Vogt C."/>
            <person name="Volckaert G."/>
            <person name="Wambutt R."/>
            <person name="Warren T."/>
            <person name="Wedler H."/>
            <person name="Woodward J."/>
            <person name="Zhou S."/>
            <person name="Zimmermann W."/>
            <person name="Smith D.F."/>
            <person name="Blackwell J.M."/>
            <person name="Stuart K.D."/>
            <person name="Barrell B."/>
            <person name="Myler P.J."/>
        </authorList>
    </citation>
    <scope>NUCLEOTIDE SEQUENCE [LARGE SCALE GENOMIC DNA]</scope>
    <source>
        <strain evidence="3">MHOM/IL/81/Friedlin</strain>
    </source>
</reference>
<reference evidence="2 3" key="2">
    <citation type="journal article" date="2011" name="Genome Res.">
        <title>Chromosome and gene copy number variation allow major structural change between species and strains of Leishmania.</title>
        <authorList>
            <person name="Rogers M.B."/>
            <person name="Hilley J.D."/>
            <person name="Dickens N.J."/>
            <person name="Wilkes J."/>
            <person name="Bates P.A."/>
            <person name="Depledge D.P."/>
            <person name="Harris D."/>
            <person name="Her Y."/>
            <person name="Herzyk P."/>
            <person name="Imamura H."/>
            <person name="Otto T.D."/>
            <person name="Sanders M."/>
            <person name="Seeger K."/>
            <person name="Dujardin J.C."/>
            <person name="Berriman M."/>
            <person name="Smith D.F."/>
            <person name="Hertz-Fowler C."/>
            <person name="Mottram J.C."/>
        </authorList>
    </citation>
    <scope>NUCLEOTIDE SEQUENCE [LARGE SCALE GENOMIC DNA]</scope>
    <source>
        <strain evidence="3">MHOM/IL/81/Friedlin</strain>
    </source>
</reference>
<dbReference type="VEuPathDB" id="TriTrypDB:LMJLV39_350041600"/>
<dbReference type="VEuPathDB" id="TriTrypDB:LMJFC_350044200"/>
<dbReference type="EMBL" id="FR796431">
    <property type="protein sequence ID" value="CBZ12970.1"/>
    <property type="molecule type" value="Genomic_DNA"/>
</dbReference>
<proteinExistence type="predicted"/>
<dbReference type="VEuPathDB" id="TriTrypDB:LmjF.35.3420"/>
<dbReference type="AlphaFoldDB" id="E9AFG6"/>
<evidence type="ECO:0000256" key="1">
    <source>
        <dbReference type="SAM" id="MobiDB-lite"/>
    </source>
</evidence>
<dbReference type="VEuPathDB" id="TriTrypDB:LMJSD75_350041100"/>
<feature type="region of interest" description="Disordered" evidence="1">
    <location>
        <begin position="79"/>
        <end position="102"/>
    </location>
</feature>
<evidence type="ECO:0000313" key="2">
    <source>
        <dbReference type="EMBL" id="CBZ12970.1"/>
    </source>
</evidence>
<name>E9AFG6_LEIMA</name>
<sequence length="189" mass="20311">MRSTAAKKSFHPPFKHTAPCNTAASIHAVARQLHRSQAFALHAAPSFADDPCAANTSSTPAPLAPDTAVAVSEPFTAPKTASECDDVTPPRGGTTDPLPSTETDVAFERCRPSRRQLQQRIDARRAELAGAKAWSLVEDTLYWVTVSQTALQHLADAKAAGQVERVMSELHIDPPTVLFSVEEGSFSHQ</sequence>
<dbReference type="InParanoid" id="E9AFG6"/>